<organism evidence="1 2">
    <name type="scientific">Panagrolaimus sp. PS1159</name>
    <dbReference type="NCBI Taxonomy" id="55785"/>
    <lineage>
        <taxon>Eukaryota</taxon>
        <taxon>Metazoa</taxon>
        <taxon>Ecdysozoa</taxon>
        <taxon>Nematoda</taxon>
        <taxon>Chromadorea</taxon>
        <taxon>Rhabditida</taxon>
        <taxon>Tylenchina</taxon>
        <taxon>Panagrolaimomorpha</taxon>
        <taxon>Panagrolaimoidea</taxon>
        <taxon>Panagrolaimidae</taxon>
        <taxon>Panagrolaimus</taxon>
    </lineage>
</organism>
<protein>
    <submittedName>
        <fullName evidence="2">Uncharacterized protein</fullName>
    </submittedName>
</protein>
<dbReference type="WBParaSite" id="PS1159_v2.g1747.t1">
    <property type="protein sequence ID" value="PS1159_v2.g1747.t1"/>
    <property type="gene ID" value="PS1159_v2.g1747"/>
</dbReference>
<accession>A0AC35FJC5</accession>
<reference evidence="2" key="1">
    <citation type="submission" date="2022-11" db="UniProtKB">
        <authorList>
            <consortium name="WormBaseParasite"/>
        </authorList>
    </citation>
    <scope>IDENTIFICATION</scope>
</reference>
<name>A0AC35FJC5_9BILA</name>
<proteinExistence type="predicted"/>
<sequence length="896" mass="98670">MRCIYILGLIVYLTFVRGNLQFSDEKYFKNIRQLTFGGDHSFPDFSDDGNQLVFAANGGPYGIGCNQIFRLNLADLSEKPSRLSPGFGYASRPKFWPNTKDVIFQANFHKTSYPSDFTGDKTCPMNFTGDKTCPMSTCHPTNQQNNATIAKLCKNPTWDIFANQDIFRVTKYGNIVKQYTNNVVYAGDSCAKKDDQTIYYTASDDNGVNVYSMGVTDLSNPSLITHSGINFFGGISKDSDERRLVYHGYQPSTAEDQANLLQSLSYNLIPASKMNIYTSEFTGDGPQIVKVVEGSISHDPVFANTNGNKIVFSSNFNQSRNDVFSLFLYNINYNDAIDGDEMKGLQPLSTMQGSISTKFAAISKDFNKIVFASNRNSTNLNEFQLFIADFNVTGSSPYPFDGGHFEASRNEPKKSAMIESVQKDTNSMCWQNQPVASQYDGIIHFPGEKRLKNIKQLTFGGQNAEGYFSRDNNRLTIQATGQNNYGTGCDQIYQIDLCKDPSQNLPHKISTGLGACTCSFIYPDGKQSLYAATFKAVKIGGSTTADSTCPMKKCSPSNPALQTDPILDKLCNTSYTWDIFPDYDIYLVNEYGIITKQLTNSPGYDAEGVISPDGTMIAFTSMRNGDLDIYIMDLNGGNVRQITNVTGYDGGAFFSYDSKRLVFRASRPKPGEELDKYKQLLTYNLVEPISMELFVINVDGTNMRQITNLTSANWAPYYYSDNKRIIFSSDFAATAGFGAFDLYMIYDDGTNLERITWDNGQFDSFPMFNYDGTKLVWGSSRNGSEYDLNLFIADWVDDNALASSSSSLPTTVTTTTAAPIPTSSESVSVSATSNATTVTTQVPAVTSNVSVSVSVSAATSNATTPTTPTTTTSTSSAPPTLVNLFVLLILIVKVLL</sequence>
<evidence type="ECO:0000313" key="1">
    <source>
        <dbReference type="Proteomes" id="UP000887580"/>
    </source>
</evidence>
<evidence type="ECO:0000313" key="2">
    <source>
        <dbReference type="WBParaSite" id="PS1159_v2.g1747.t1"/>
    </source>
</evidence>
<dbReference type="Proteomes" id="UP000887580">
    <property type="component" value="Unplaced"/>
</dbReference>